<dbReference type="Proteomes" id="UP000325438">
    <property type="component" value="Unassembled WGS sequence"/>
</dbReference>
<evidence type="ECO:0000313" key="2">
    <source>
        <dbReference type="Proteomes" id="UP000325438"/>
    </source>
</evidence>
<protein>
    <submittedName>
        <fullName evidence="1">Uncharacterized protein</fullName>
    </submittedName>
</protein>
<sequence length="65" mass="7342">MQPPFATAFSDALPFAEPSRMPAASHITFIKHELDGFHQSLVGYRQQMGAWYSQPLVKTFIAWTS</sequence>
<dbReference type="AlphaFoldDB" id="A0A5N7JU32"/>
<proteinExistence type="predicted"/>
<comment type="caution">
    <text evidence="1">The sequence shown here is derived from an EMBL/GenBank/DDBJ whole genome shotgun (WGS) entry which is preliminary data.</text>
</comment>
<evidence type="ECO:0000313" key="1">
    <source>
        <dbReference type="EMBL" id="MPQ84826.1"/>
    </source>
</evidence>
<accession>A0A5N7JU32</accession>
<name>A0A5N7JU32_9PSED</name>
<reference evidence="1 2" key="1">
    <citation type="submission" date="2019-09" db="EMBL/GenBank/DDBJ databases">
        <title>The draft genomes of Allium pathogen Pseudomonas sp.</title>
        <authorList>
            <person name="Fujikawa T."/>
            <person name="Sawada H."/>
        </authorList>
    </citation>
    <scope>NUCLEOTIDE SEQUENCE [LARGE SCALE GENOMIC DNA]</scope>
    <source>
        <strain evidence="1 2">MAFF 730085</strain>
    </source>
</reference>
<organism evidence="1 2">
    <name type="scientific">Pseudomonas kitaguniensis</name>
    <dbReference type="NCBI Taxonomy" id="2607908"/>
    <lineage>
        <taxon>Bacteria</taxon>
        <taxon>Pseudomonadati</taxon>
        <taxon>Pseudomonadota</taxon>
        <taxon>Gammaproteobacteria</taxon>
        <taxon>Pseudomonadales</taxon>
        <taxon>Pseudomonadaceae</taxon>
        <taxon>Pseudomonas</taxon>
    </lineage>
</organism>
<gene>
    <name evidence="1" type="ORF">F0170_13050</name>
</gene>
<dbReference type="EMBL" id="VUBA01000071">
    <property type="protein sequence ID" value="MPQ84826.1"/>
    <property type="molecule type" value="Genomic_DNA"/>
</dbReference>